<accession>A0A250J0Y6</accession>
<organism evidence="1 2">
    <name type="scientific">Cystobacter fuscus</name>
    <dbReference type="NCBI Taxonomy" id="43"/>
    <lineage>
        <taxon>Bacteria</taxon>
        <taxon>Pseudomonadati</taxon>
        <taxon>Myxococcota</taxon>
        <taxon>Myxococcia</taxon>
        <taxon>Myxococcales</taxon>
        <taxon>Cystobacterineae</taxon>
        <taxon>Archangiaceae</taxon>
        <taxon>Cystobacter</taxon>
    </lineage>
</organism>
<sequence length="376" mass="41703">MKNTNRVETFRARRRWRSLLGPVLLGLGMQGCAPEDASGTVMAYVFARDETTGRYALGRHPVENLESLRGLRGRDVDFRMGSELTPSSYERGSPFALEYTREADGTLVPADMHSLYALSLYRSMDRTATLLRAHGHVPRRRLDVLYYPRLDNILIGDGRAELTDNAAYFSVGPSFLIVPSFLLDGLPMMLNEGVVAHEFGHAVIHQEMFGDLESIPGEGDASWDITRRDLSAMHEGVADLFGLIVTGDPDYVLATVDADRDMAEPRDYTSRQRQEALLGEGFEPHAHGSLLARAVHELWPKDDQGRISPEGRSRLLTATLATLRELKFEKDTFTLASFPNTLVTHLSAGEREAACAVLLKRMEPLASTLTACEVTP</sequence>
<protein>
    <submittedName>
        <fullName evidence="1">Uncharacterized protein</fullName>
    </submittedName>
</protein>
<dbReference type="RefSeq" id="WP_157758418.1">
    <property type="nucleotide sequence ID" value="NZ_CP022098.1"/>
</dbReference>
<gene>
    <name evidence="1" type="ORF">CYFUS_002601</name>
</gene>
<dbReference type="PROSITE" id="PS51257">
    <property type="entry name" value="PROKAR_LIPOPROTEIN"/>
    <property type="match status" value="1"/>
</dbReference>
<reference evidence="1 2" key="1">
    <citation type="submission" date="2017-06" db="EMBL/GenBank/DDBJ databases">
        <title>Sequencing and comparative analysis of myxobacterial genomes.</title>
        <authorList>
            <person name="Rupp O."/>
            <person name="Goesmann A."/>
            <person name="Sogaard-Andersen L."/>
        </authorList>
    </citation>
    <scope>NUCLEOTIDE SEQUENCE [LARGE SCALE GENOMIC DNA]</scope>
    <source>
        <strain evidence="1 2">DSM 52655</strain>
    </source>
</reference>
<evidence type="ECO:0000313" key="1">
    <source>
        <dbReference type="EMBL" id="ATB37180.1"/>
    </source>
</evidence>
<dbReference type="KEGG" id="cfus:CYFUS_002601"/>
<proteinExistence type="predicted"/>
<dbReference type="EMBL" id="CP022098">
    <property type="protein sequence ID" value="ATB37180.1"/>
    <property type="molecule type" value="Genomic_DNA"/>
</dbReference>
<evidence type="ECO:0000313" key="2">
    <source>
        <dbReference type="Proteomes" id="UP000217257"/>
    </source>
</evidence>
<dbReference type="SUPFAM" id="SSF55486">
    <property type="entry name" value="Metalloproteases ('zincins'), catalytic domain"/>
    <property type="match status" value="1"/>
</dbReference>
<dbReference type="AlphaFoldDB" id="A0A250J0Y6"/>
<name>A0A250J0Y6_9BACT</name>
<dbReference type="Proteomes" id="UP000217257">
    <property type="component" value="Chromosome"/>
</dbReference>